<dbReference type="Proteomes" id="UP000663852">
    <property type="component" value="Unassembled WGS sequence"/>
</dbReference>
<dbReference type="CDD" id="cd06603">
    <property type="entry name" value="GH31_GANC_GANAB_alpha"/>
    <property type="match status" value="1"/>
</dbReference>
<proteinExistence type="inferred from homology"/>
<evidence type="ECO:0000256" key="3">
    <source>
        <dbReference type="ARBA" id="ARBA00007806"/>
    </source>
</evidence>
<evidence type="ECO:0000259" key="12">
    <source>
        <dbReference type="Pfam" id="PF13802"/>
    </source>
</evidence>
<dbReference type="PROSITE" id="PS00129">
    <property type="entry name" value="GLYCOSYL_HYDROL_F31_1"/>
    <property type="match status" value="1"/>
</dbReference>
<dbReference type="GO" id="GO:0005783">
    <property type="term" value="C:endoplasmic reticulum"/>
    <property type="evidence" value="ECO:0007669"/>
    <property type="project" value="UniProtKB-SubCell"/>
</dbReference>
<dbReference type="InterPro" id="IPR048395">
    <property type="entry name" value="Glyco_hydro_31_C"/>
</dbReference>
<feature type="domain" description="Glycoside hydrolase family 31 N-terminal" evidence="12">
    <location>
        <begin position="118"/>
        <end position="330"/>
    </location>
</feature>
<evidence type="ECO:0000313" key="15">
    <source>
        <dbReference type="Proteomes" id="UP000663852"/>
    </source>
</evidence>
<keyword evidence="4" id="KW-0732">Signal</keyword>
<feature type="domain" description="Glycosyl hydrolase family 31 C-terminal" evidence="13">
    <location>
        <begin position="741"/>
        <end position="829"/>
    </location>
</feature>
<evidence type="ECO:0000256" key="4">
    <source>
        <dbReference type="ARBA" id="ARBA00022729"/>
    </source>
</evidence>
<dbReference type="SUPFAM" id="SSF51445">
    <property type="entry name" value="(Trans)glycosidases"/>
    <property type="match status" value="1"/>
</dbReference>
<dbReference type="GO" id="GO:0006491">
    <property type="term" value="P:N-glycan processing"/>
    <property type="evidence" value="ECO:0007669"/>
    <property type="project" value="TreeGrafter"/>
</dbReference>
<dbReference type="Pfam" id="PF13802">
    <property type="entry name" value="Gal_mutarotas_2"/>
    <property type="match status" value="1"/>
</dbReference>
<evidence type="ECO:0000259" key="11">
    <source>
        <dbReference type="Pfam" id="PF01055"/>
    </source>
</evidence>
<dbReference type="AlphaFoldDB" id="A0A814DEI7"/>
<evidence type="ECO:0000256" key="10">
    <source>
        <dbReference type="RuleBase" id="RU361185"/>
    </source>
</evidence>
<keyword evidence="8 10" id="KW-0326">Glycosidase</keyword>
<dbReference type="Gene3D" id="2.60.40.1760">
    <property type="entry name" value="glycosyl hydrolase (family 31)"/>
    <property type="match status" value="1"/>
</dbReference>
<dbReference type="OrthoDB" id="3237269at2759"/>
<keyword evidence="5 10" id="KW-0378">Hydrolase</keyword>
<keyword evidence="6" id="KW-0256">Endoplasmic reticulum</keyword>
<evidence type="ECO:0000256" key="1">
    <source>
        <dbReference type="ARBA" id="ARBA00004240"/>
    </source>
</evidence>
<keyword evidence="7" id="KW-0325">Glycoprotein</keyword>
<dbReference type="Pfam" id="PF21365">
    <property type="entry name" value="Glyco_hydro_31_3rd"/>
    <property type="match status" value="1"/>
</dbReference>
<dbReference type="GO" id="GO:0030246">
    <property type="term" value="F:carbohydrate binding"/>
    <property type="evidence" value="ECO:0007669"/>
    <property type="project" value="InterPro"/>
</dbReference>
<evidence type="ECO:0000256" key="9">
    <source>
        <dbReference type="ARBA" id="ARBA00042895"/>
    </source>
</evidence>
<evidence type="ECO:0000313" key="14">
    <source>
        <dbReference type="EMBL" id="CAF0955977.1"/>
    </source>
</evidence>
<evidence type="ECO:0000256" key="8">
    <source>
        <dbReference type="ARBA" id="ARBA00023295"/>
    </source>
</evidence>
<evidence type="ECO:0000256" key="7">
    <source>
        <dbReference type="ARBA" id="ARBA00023180"/>
    </source>
</evidence>
<evidence type="ECO:0000256" key="5">
    <source>
        <dbReference type="ARBA" id="ARBA00022801"/>
    </source>
</evidence>
<dbReference type="InterPro" id="IPR030458">
    <property type="entry name" value="Glyco_hydro_31_AS"/>
</dbReference>
<comment type="similarity">
    <text evidence="3 10">Belongs to the glycosyl hydrolase 31 family.</text>
</comment>
<dbReference type="FunFam" id="3.20.20.80:FF:000039">
    <property type="entry name" value="Glucosidase, alpha neutral C"/>
    <property type="match status" value="1"/>
</dbReference>
<reference evidence="14" key="1">
    <citation type="submission" date="2021-02" db="EMBL/GenBank/DDBJ databases">
        <authorList>
            <person name="Nowell W R."/>
        </authorList>
    </citation>
    <scope>NUCLEOTIDE SEQUENCE</scope>
</reference>
<dbReference type="Gene3D" id="3.20.20.80">
    <property type="entry name" value="Glycosidases"/>
    <property type="match status" value="2"/>
</dbReference>
<dbReference type="InterPro" id="IPR000322">
    <property type="entry name" value="Glyco_hydro_31_TIM"/>
</dbReference>
<name>A0A814DEI7_ADIRI</name>
<dbReference type="FunFam" id="2.60.40.1180:FF:000023">
    <property type="entry name" value="neutral alpha-glucosidase AB isoform X2"/>
    <property type="match status" value="1"/>
</dbReference>
<sequence>MASKTSPIIPFHPSVCRVVLLCSQFTSVTKQTNKNDGKMIRFWHLLGLILILNIPPIENVDRNNFKTCDQSAFCRRQRKYKPETSPYEVDLSSMETLANGHLQFTLLNTLKTHVKFQLDLYTLEQNSLRVKINEINPIRKRYEVQSVLVGEPKLVKVNITKSDGNQIEGRFDKSARFLLNAKPFRLDLFTNDIFVMSVNSKNMFNFEHYRKKPGSDGTPAEDNKEDNEDGMWEETFKTHHDSKPYGPSSIGVDVNFLNFENVYGIPEHADAFALRSTHETDPYRLFNLDIFEYDINNPMALYGSIPYMLAHNEHATVGFFWLNAAEGWIDVQNDKLNTKSNWLKSQNLFSTITSFFGSKSNNENNEVPEVTTHWMFESGIFDGFFFLGPTPNDVFKQYTTLTGTVPTPPLWAIAYHQCRWNYNDEDDVRGVNNGFEQHQIPLDVIWLDIEHTNGKRYFTWDTSKFPNPEKLQDDMAVYGRKMVTISDPHIKKDDGYQLYAEAKSLGYFVKSKEGSDFEGWCWPGSSMWLDYFNPEIYKWYSQRYSYNNYKGSTSNLFIWNDMNEPSVFNGPEVTFPKDLVHFGGWENRDVHNLYGMLQHMATFDGLLERSHGNIRPFILTRSFFAGTQRTSAVWTGDNAAHWSHLKMAVPMLLSLSVTGIGFIGADVGGFFFNPDAKLLVRWYQAAAFQPFYREHAHIDTARREPWLFGDDNTRLIRQAIEQRYTYLPFWYTLFRKQEKDGVPPMLPLWANFPSDTNTFKTEDSFMVGNGLLVYPVTDADVNQVTLYFPGKNSVWYDIRTFVQHNGSETALINVDMESIPVYQRGGSIIPQRLRKRRASMLAIHDPITLVVALDRNNEAEGEFYLDDGQTYNYRHKHEFIHRRFTFKNNELKSTSVDNSARFETDAWIERIVILGYPKNPARVTINSGDKQAIPLHSYQETSQMLVIRRPGPSVTADWTLILS</sequence>
<feature type="domain" description="Glycoside hydrolase family 31 TIM barrel" evidence="11">
    <location>
        <begin position="406"/>
        <end position="733"/>
    </location>
</feature>
<dbReference type="GO" id="GO:0005975">
    <property type="term" value="P:carbohydrate metabolic process"/>
    <property type="evidence" value="ECO:0007669"/>
    <property type="project" value="InterPro"/>
</dbReference>
<dbReference type="Pfam" id="PF01055">
    <property type="entry name" value="Glyco_hydro_31_2nd"/>
    <property type="match status" value="1"/>
</dbReference>
<evidence type="ECO:0000256" key="2">
    <source>
        <dbReference type="ARBA" id="ARBA00004833"/>
    </source>
</evidence>
<dbReference type="InterPro" id="IPR013780">
    <property type="entry name" value="Glyco_hydro_b"/>
</dbReference>
<dbReference type="InterPro" id="IPR025887">
    <property type="entry name" value="Glyco_hydro_31_N_dom"/>
</dbReference>
<dbReference type="InterPro" id="IPR011013">
    <property type="entry name" value="Gal_mutarotase_sf_dom"/>
</dbReference>
<dbReference type="GO" id="GO:0090599">
    <property type="term" value="F:alpha-glucosidase activity"/>
    <property type="evidence" value="ECO:0007669"/>
    <property type="project" value="TreeGrafter"/>
</dbReference>
<evidence type="ECO:0000256" key="6">
    <source>
        <dbReference type="ARBA" id="ARBA00022824"/>
    </source>
</evidence>
<dbReference type="CDD" id="cd14752">
    <property type="entry name" value="GH31_N"/>
    <property type="match status" value="1"/>
</dbReference>
<comment type="pathway">
    <text evidence="2">Glycan metabolism; N-glycan metabolism.</text>
</comment>
<dbReference type="SUPFAM" id="SSF51011">
    <property type="entry name" value="Glycosyl hydrolase domain"/>
    <property type="match status" value="1"/>
</dbReference>
<gene>
    <name evidence="14" type="ORF">EDS130_LOCUS12592</name>
</gene>
<accession>A0A814DEI7</accession>
<dbReference type="SUPFAM" id="SSF74650">
    <property type="entry name" value="Galactose mutarotase-like"/>
    <property type="match status" value="1"/>
</dbReference>
<dbReference type="InterPro" id="IPR017853">
    <property type="entry name" value="GH"/>
</dbReference>
<organism evidence="14 15">
    <name type="scientific">Adineta ricciae</name>
    <name type="common">Rotifer</name>
    <dbReference type="NCBI Taxonomy" id="249248"/>
    <lineage>
        <taxon>Eukaryota</taxon>
        <taxon>Metazoa</taxon>
        <taxon>Spiralia</taxon>
        <taxon>Gnathifera</taxon>
        <taxon>Rotifera</taxon>
        <taxon>Eurotatoria</taxon>
        <taxon>Bdelloidea</taxon>
        <taxon>Adinetida</taxon>
        <taxon>Adinetidae</taxon>
        <taxon>Adineta</taxon>
    </lineage>
</organism>
<dbReference type="Gene3D" id="2.60.40.1180">
    <property type="entry name" value="Golgi alpha-mannosidase II"/>
    <property type="match status" value="2"/>
</dbReference>
<dbReference type="PANTHER" id="PTHR22762:SF54">
    <property type="entry name" value="BCDNA.GH04962"/>
    <property type="match status" value="1"/>
</dbReference>
<evidence type="ECO:0000259" key="13">
    <source>
        <dbReference type="Pfam" id="PF21365"/>
    </source>
</evidence>
<comment type="subcellular location">
    <subcellularLocation>
        <location evidence="1">Endoplasmic reticulum</location>
    </subcellularLocation>
</comment>
<protein>
    <recommendedName>
        <fullName evidence="9">Glucosidase II subunit alpha</fullName>
    </recommendedName>
</protein>
<comment type="caution">
    <text evidence="14">The sequence shown here is derived from an EMBL/GenBank/DDBJ whole genome shotgun (WGS) entry which is preliminary data.</text>
</comment>
<dbReference type="EMBL" id="CAJNOJ010000048">
    <property type="protein sequence ID" value="CAF0955977.1"/>
    <property type="molecule type" value="Genomic_DNA"/>
</dbReference>
<dbReference type="PANTHER" id="PTHR22762">
    <property type="entry name" value="ALPHA-GLUCOSIDASE"/>
    <property type="match status" value="1"/>
</dbReference>